<evidence type="ECO:0000256" key="4">
    <source>
        <dbReference type="ARBA" id="ARBA00007637"/>
    </source>
</evidence>
<evidence type="ECO:0000256" key="3">
    <source>
        <dbReference type="ARBA" id="ARBA00004947"/>
    </source>
</evidence>
<dbReference type="CDD" id="cd05247">
    <property type="entry name" value="UDP_G4E_1_SDR_e"/>
    <property type="match status" value="1"/>
</dbReference>
<proteinExistence type="inferred from homology"/>
<evidence type="ECO:0000259" key="12">
    <source>
        <dbReference type="Pfam" id="PF01370"/>
    </source>
</evidence>
<comment type="caution">
    <text evidence="13">The sequence shown here is derived from an EMBL/GenBank/DDBJ whole genome shotgun (WGS) entry which is preliminary data.</text>
</comment>
<keyword evidence="9 10" id="KW-0119">Carbohydrate metabolism</keyword>
<protein>
    <recommendedName>
        <fullName evidence="6 10">UDP-glucose 4-epimerase</fullName>
        <ecNumber evidence="5 10">5.1.3.2</ecNumber>
    </recommendedName>
</protein>
<sequence>MRTILVTGGAGYIGSHTCQALARAGWRPVVLDDLSSGHPWAVQWGPLEPGDVRDPARLDAVFARHAPEAVIHFAGLIEVGASVRDPGAFYAVNVGGSLALLEAMRRHGVNRLIFSSTCAVFGPPDRLPLDEDLPHRPISPYGASKAMVERILADHAAAHGLRAVALRYFNAAGADPAAGLGEAHAPETHLIPLAIAAALGQRPALTLFGTDYDTPDGTCVRDFVHVNDLAAAHLLALDWTGREAGMHGFNLGNGVGYSVREVIAAVERVSGRPVPVSFGPRRAGDPPHLVADSRRIRARLGWNPRHPAIDDIVASAWDWHHRVFPALPARLAPPESLRPVRENDDDPRPATRDENGEHKRRRGAGQG</sequence>
<evidence type="ECO:0000313" key="13">
    <source>
        <dbReference type="EMBL" id="MFD2234857.1"/>
    </source>
</evidence>
<feature type="domain" description="NAD-dependent epimerase/dehydratase" evidence="12">
    <location>
        <begin position="4"/>
        <end position="251"/>
    </location>
</feature>
<dbReference type="RefSeq" id="WP_377317491.1">
    <property type="nucleotide sequence ID" value="NZ_JBHUIY010000029.1"/>
</dbReference>
<dbReference type="Gene3D" id="3.40.50.720">
    <property type="entry name" value="NAD(P)-binding Rossmann-like Domain"/>
    <property type="match status" value="1"/>
</dbReference>
<feature type="region of interest" description="Disordered" evidence="11">
    <location>
        <begin position="332"/>
        <end position="367"/>
    </location>
</feature>
<dbReference type="SUPFAM" id="SSF51735">
    <property type="entry name" value="NAD(P)-binding Rossmann-fold domains"/>
    <property type="match status" value="1"/>
</dbReference>
<dbReference type="NCBIfam" id="TIGR01179">
    <property type="entry name" value="galE"/>
    <property type="match status" value="1"/>
</dbReference>
<dbReference type="PANTHER" id="PTHR43725:SF53">
    <property type="entry name" value="UDP-ARABINOSE 4-EPIMERASE 1"/>
    <property type="match status" value="1"/>
</dbReference>
<dbReference type="InterPro" id="IPR036291">
    <property type="entry name" value="NAD(P)-bd_dom_sf"/>
</dbReference>
<dbReference type="Gene3D" id="3.90.25.10">
    <property type="entry name" value="UDP-galactose 4-epimerase, domain 1"/>
    <property type="match status" value="1"/>
</dbReference>
<comment type="similarity">
    <text evidence="4 10">Belongs to the NAD(P)-dependent epimerase/dehydratase family.</text>
</comment>
<keyword evidence="8 10" id="KW-0413">Isomerase</keyword>
<comment type="catalytic activity">
    <reaction evidence="1 10">
        <text>UDP-alpha-D-glucose = UDP-alpha-D-galactose</text>
        <dbReference type="Rhea" id="RHEA:22168"/>
        <dbReference type="ChEBI" id="CHEBI:58885"/>
        <dbReference type="ChEBI" id="CHEBI:66914"/>
        <dbReference type="EC" id="5.1.3.2"/>
    </reaction>
</comment>
<evidence type="ECO:0000256" key="7">
    <source>
        <dbReference type="ARBA" id="ARBA00023027"/>
    </source>
</evidence>
<feature type="compositionally biased region" description="Basic and acidic residues" evidence="11">
    <location>
        <begin position="338"/>
        <end position="357"/>
    </location>
</feature>
<accession>A0ABW5CFV6</accession>
<comment type="pathway">
    <text evidence="3 10">Carbohydrate metabolism; galactose metabolism.</text>
</comment>
<keyword evidence="14" id="KW-1185">Reference proteome</keyword>
<dbReference type="GO" id="GO:0003978">
    <property type="term" value="F:UDP-glucose 4-epimerase activity"/>
    <property type="evidence" value="ECO:0007669"/>
    <property type="project" value="UniProtKB-EC"/>
</dbReference>
<evidence type="ECO:0000313" key="14">
    <source>
        <dbReference type="Proteomes" id="UP001597296"/>
    </source>
</evidence>
<dbReference type="InterPro" id="IPR001509">
    <property type="entry name" value="Epimerase_deHydtase"/>
</dbReference>
<gene>
    <name evidence="13" type="primary">galE</name>
    <name evidence="13" type="ORF">ACFSNB_13675</name>
</gene>
<keyword evidence="7 10" id="KW-0520">NAD</keyword>
<evidence type="ECO:0000256" key="10">
    <source>
        <dbReference type="RuleBase" id="RU366046"/>
    </source>
</evidence>
<dbReference type="EMBL" id="JBHUIY010000029">
    <property type="protein sequence ID" value="MFD2234857.1"/>
    <property type="molecule type" value="Genomic_DNA"/>
</dbReference>
<dbReference type="EC" id="5.1.3.2" evidence="5 10"/>
<dbReference type="PANTHER" id="PTHR43725">
    <property type="entry name" value="UDP-GLUCOSE 4-EPIMERASE"/>
    <property type="match status" value="1"/>
</dbReference>
<evidence type="ECO:0000256" key="1">
    <source>
        <dbReference type="ARBA" id="ARBA00000083"/>
    </source>
</evidence>
<dbReference type="Proteomes" id="UP001597296">
    <property type="component" value="Unassembled WGS sequence"/>
</dbReference>
<evidence type="ECO:0000256" key="2">
    <source>
        <dbReference type="ARBA" id="ARBA00001911"/>
    </source>
</evidence>
<evidence type="ECO:0000256" key="9">
    <source>
        <dbReference type="ARBA" id="ARBA00023277"/>
    </source>
</evidence>
<evidence type="ECO:0000256" key="8">
    <source>
        <dbReference type="ARBA" id="ARBA00023235"/>
    </source>
</evidence>
<name>A0ABW5CFV6_9PROT</name>
<dbReference type="InterPro" id="IPR005886">
    <property type="entry name" value="UDP_G4E"/>
</dbReference>
<comment type="cofactor">
    <cofactor evidence="2 10">
        <name>NAD(+)</name>
        <dbReference type="ChEBI" id="CHEBI:57540"/>
    </cofactor>
</comment>
<feature type="compositionally biased region" description="Basic residues" evidence="11">
    <location>
        <begin position="358"/>
        <end position="367"/>
    </location>
</feature>
<reference evidence="14" key="1">
    <citation type="journal article" date="2019" name="Int. J. Syst. Evol. Microbiol.">
        <title>The Global Catalogue of Microorganisms (GCM) 10K type strain sequencing project: providing services to taxonomists for standard genome sequencing and annotation.</title>
        <authorList>
            <consortium name="The Broad Institute Genomics Platform"/>
            <consortium name="The Broad Institute Genome Sequencing Center for Infectious Disease"/>
            <person name="Wu L."/>
            <person name="Ma J."/>
        </authorList>
    </citation>
    <scope>NUCLEOTIDE SEQUENCE [LARGE SCALE GENOMIC DNA]</scope>
    <source>
        <strain evidence="14">KCTC 15012</strain>
    </source>
</reference>
<evidence type="ECO:0000256" key="6">
    <source>
        <dbReference type="ARBA" id="ARBA00018569"/>
    </source>
</evidence>
<evidence type="ECO:0000256" key="5">
    <source>
        <dbReference type="ARBA" id="ARBA00013189"/>
    </source>
</evidence>
<organism evidence="13 14">
    <name type="scientific">Phaeospirillum tilakii</name>
    <dbReference type="NCBI Taxonomy" id="741673"/>
    <lineage>
        <taxon>Bacteria</taxon>
        <taxon>Pseudomonadati</taxon>
        <taxon>Pseudomonadota</taxon>
        <taxon>Alphaproteobacteria</taxon>
        <taxon>Rhodospirillales</taxon>
        <taxon>Rhodospirillaceae</taxon>
        <taxon>Phaeospirillum</taxon>
    </lineage>
</organism>
<dbReference type="Pfam" id="PF01370">
    <property type="entry name" value="Epimerase"/>
    <property type="match status" value="1"/>
</dbReference>
<comment type="subunit">
    <text evidence="10">Homodimer.</text>
</comment>
<evidence type="ECO:0000256" key="11">
    <source>
        <dbReference type="SAM" id="MobiDB-lite"/>
    </source>
</evidence>